<organism evidence="2 3">
    <name type="scientific">Caballeronia terrestris</name>
    <dbReference type="NCBI Taxonomy" id="1226301"/>
    <lineage>
        <taxon>Bacteria</taxon>
        <taxon>Pseudomonadati</taxon>
        <taxon>Pseudomonadota</taxon>
        <taxon>Betaproteobacteria</taxon>
        <taxon>Burkholderiales</taxon>
        <taxon>Burkholderiaceae</taxon>
        <taxon>Caballeronia</taxon>
    </lineage>
</organism>
<dbReference type="Pfam" id="PF09346">
    <property type="entry name" value="SMI1_KNR4"/>
    <property type="match status" value="1"/>
</dbReference>
<dbReference type="AlphaFoldDB" id="A0A158KQS5"/>
<proteinExistence type="predicted"/>
<reference evidence="2" key="1">
    <citation type="submission" date="2016-01" db="EMBL/GenBank/DDBJ databases">
        <authorList>
            <person name="Peeters C."/>
        </authorList>
    </citation>
    <scope>NUCLEOTIDE SEQUENCE [LARGE SCALE GENOMIC DNA]</scope>
    <source>
        <strain evidence="2">LMG 22937</strain>
    </source>
</reference>
<dbReference type="Proteomes" id="UP000054925">
    <property type="component" value="Unassembled WGS sequence"/>
</dbReference>
<evidence type="ECO:0000313" key="3">
    <source>
        <dbReference type="Proteomes" id="UP000054925"/>
    </source>
</evidence>
<dbReference type="InterPro" id="IPR018958">
    <property type="entry name" value="Knr4/Smi1-like_dom"/>
</dbReference>
<dbReference type="SMART" id="SM00860">
    <property type="entry name" value="SMI1_KNR4"/>
    <property type="match status" value="1"/>
</dbReference>
<feature type="domain" description="Knr4/Smi1-like" evidence="1">
    <location>
        <begin position="36"/>
        <end position="159"/>
    </location>
</feature>
<name>A0A158KQS5_9BURK</name>
<dbReference type="RefSeq" id="WP_087660058.1">
    <property type="nucleotide sequence ID" value="NZ_FCOL02000097.1"/>
</dbReference>
<dbReference type="Gene3D" id="3.40.1580.10">
    <property type="entry name" value="SMI1/KNR4-like"/>
    <property type="match status" value="1"/>
</dbReference>
<dbReference type="SUPFAM" id="SSF160631">
    <property type="entry name" value="SMI1/KNR4-like"/>
    <property type="match status" value="1"/>
</dbReference>
<dbReference type="OrthoDB" id="9000310at2"/>
<gene>
    <name evidence="2" type="ORF">AWB67_06406</name>
</gene>
<protein>
    <submittedName>
        <fullName evidence="2">SMI1 / KNR4 family protein</fullName>
    </submittedName>
</protein>
<comment type="caution">
    <text evidence="2">The sequence shown here is derived from an EMBL/GenBank/DDBJ whole genome shotgun (WGS) entry which is preliminary data.</text>
</comment>
<evidence type="ECO:0000313" key="2">
    <source>
        <dbReference type="EMBL" id="SAL83434.1"/>
    </source>
</evidence>
<evidence type="ECO:0000259" key="1">
    <source>
        <dbReference type="SMART" id="SM00860"/>
    </source>
</evidence>
<dbReference type="EMBL" id="FCOL02000097">
    <property type="protein sequence ID" value="SAL83434.1"/>
    <property type="molecule type" value="Genomic_DNA"/>
</dbReference>
<dbReference type="InterPro" id="IPR037883">
    <property type="entry name" value="Knr4/Smi1-like_sf"/>
</dbReference>
<sequence>MDDSEIRTLIDAIGRAQQRYESLAFDEEHPHALGAPASNEAIRSLEARLGSLLPRDYRVFLRLHNGWQNFHADGKLLAVEDQDSEWVKKKIKFWSDLWNSEDPNPFTRGAVPIMLGESLHHFLVLDPTRVGPDGGAHIVEYDSMYEQKVYDSFTEYLRNELNVLKGLIERELHGMPDEDDQNALRGDQT</sequence>
<keyword evidence="3" id="KW-1185">Reference proteome</keyword>
<accession>A0A158KQS5</accession>